<evidence type="ECO:0000256" key="6">
    <source>
        <dbReference type="RuleBase" id="RU000682"/>
    </source>
</evidence>
<dbReference type="PANTHER" id="PTHR10390:SF44">
    <property type="entry name" value="SIX HOMEOBOX 4"/>
    <property type="match status" value="1"/>
</dbReference>
<keyword evidence="4 5" id="KW-0539">Nucleus</keyword>
<evidence type="ECO:0000313" key="9">
    <source>
        <dbReference type="EMBL" id="TKR61438.1"/>
    </source>
</evidence>
<protein>
    <recommendedName>
        <fullName evidence="8">Homeobox domain-containing protein</fullName>
    </recommendedName>
</protein>
<evidence type="ECO:0000256" key="3">
    <source>
        <dbReference type="ARBA" id="ARBA00023155"/>
    </source>
</evidence>
<dbReference type="GO" id="GO:0005667">
    <property type="term" value="C:transcription regulator complex"/>
    <property type="evidence" value="ECO:0007669"/>
    <property type="project" value="TreeGrafter"/>
</dbReference>
<reference evidence="9 10" key="2">
    <citation type="journal article" date="2019" name="G3 (Bethesda)">
        <title>Hybrid Assembly of the Genome of the Entomopathogenic Nematode Steinernema carpocapsae Identifies the X-Chromosome.</title>
        <authorList>
            <person name="Serra L."/>
            <person name="Macchietto M."/>
            <person name="Macias-Munoz A."/>
            <person name="McGill C.J."/>
            <person name="Rodriguez I.M."/>
            <person name="Rodriguez B."/>
            <person name="Murad R."/>
            <person name="Mortazavi A."/>
        </authorList>
    </citation>
    <scope>NUCLEOTIDE SEQUENCE [LARGE SCALE GENOMIC DNA]</scope>
    <source>
        <strain evidence="9 10">ALL</strain>
    </source>
</reference>
<feature type="region of interest" description="Disordered" evidence="7">
    <location>
        <begin position="43"/>
        <end position="66"/>
    </location>
</feature>
<accession>A0A4U5LYQ6</accession>
<evidence type="ECO:0000256" key="2">
    <source>
        <dbReference type="ARBA" id="ARBA00023125"/>
    </source>
</evidence>
<dbReference type="GO" id="GO:0000978">
    <property type="term" value="F:RNA polymerase II cis-regulatory region sequence-specific DNA binding"/>
    <property type="evidence" value="ECO:0007669"/>
    <property type="project" value="TreeGrafter"/>
</dbReference>
<dbReference type="Gene3D" id="1.10.10.60">
    <property type="entry name" value="Homeodomain-like"/>
    <property type="match status" value="1"/>
</dbReference>
<keyword evidence="3 5" id="KW-0371">Homeobox</keyword>
<feature type="region of interest" description="Disordered" evidence="7">
    <location>
        <begin position="123"/>
        <end position="185"/>
    </location>
</feature>
<keyword evidence="10" id="KW-1185">Reference proteome</keyword>
<comment type="caution">
    <text evidence="9">The sequence shown here is derived from an EMBL/GenBank/DDBJ whole genome shotgun (WGS) entry which is preliminary data.</text>
</comment>
<dbReference type="OrthoDB" id="6159439at2759"/>
<feature type="domain" description="Homeobox" evidence="8">
    <location>
        <begin position="57"/>
        <end position="117"/>
    </location>
</feature>
<name>A0A4U5LYQ6_STECR</name>
<evidence type="ECO:0000259" key="8">
    <source>
        <dbReference type="PROSITE" id="PS50071"/>
    </source>
</evidence>
<gene>
    <name evidence="9" type="ORF">L596_028544</name>
</gene>
<feature type="compositionally biased region" description="Low complexity" evidence="7">
    <location>
        <begin position="46"/>
        <end position="55"/>
    </location>
</feature>
<dbReference type="GO" id="GO:0005634">
    <property type="term" value="C:nucleus"/>
    <property type="evidence" value="ECO:0007669"/>
    <property type="project" value="UniProtKB-SubCell"/>
</dbReference>
<dbReference type="EMBL" id="AZBU02000011">
    <property type="protein sequence ID" value="TKR61438.1"/>
    <property type="molecule type" value="Genomic_DNA"/>
</dbReference>
<dbReference type="SMART" id="SM00389">
    <property type="entry name" value="HOX"/>
    <property type="match status" value="1"/>
</dbReference>
<feature type="compositionally biased region" description="Low complexity" evidence="7">
    <location>
        <begin position="139"/>
        <end position="170"/>
    </location>
</feature>
<dbReference type="CDD" id="cd00086">
    <property type="entry name" value="homeodomain"/>
    <property type="match status" value="1"/>
</dbReference>
<dbReference type="InterPro" id="IPR009057">
    <property type="entry name" value="Homeodomain-like_sf"/>
</dbReference>
<evidence type="ECO:0000256" key="7">
    <source>
        <dbReference type="SAM" id="MobiDB-lite"/>
    </source>
</evidence>
<dbReference type="PROSITE" id="PS50071">
    <property type="entry name" value="HOMEOBOX_2"/>
    <property type="match status" value="1"/>
</dbReference>
<dbReference type="GO" id="GO:0000981">
    <property type="term" value="F:DNA-binding transcription factor activity, RNA polymerase II-specific"/>
    <property type="evidence" value="ECO:0007669"/>
    <property type="project" value="TreeGrafter"/>
</dbReference>
<organism evidence="9 10">
    <name type="scientific">Steinernema carpocapsae</name>
    <name type="common">Entomopathogenic nematode</name>
    <dbReference type="NCBI Taxonomy" id="34508"/>
    <lineage>
        <taxon>Eukaryota</taxon>
        <taxon>Metazoa</taxon>
        <taxon>Ecdysozoa</taxon>
        <taxon>Nematoda</taxon>
        <taxon>Chromadorea</taxon>
        <taxon>Rhabditida</taxon>
        <taxon>Tylenchina</taxon>
        <taxon>Panagrolaimomorpha</taxon>
        <taxon>Strongyloidoidea</taxon>
        <taxon>Steinernematidae</taxon>
        <taxon>Steinernema</taxon>
    </lineage>
</organism>
<feature type="DNA-binding region" description="Homeobox" evidence="5">
    <location>
        <begin position="59"/>
        <end position="118"/>
    </location>
</feature>
<dbReference type="Pfam" id="PF00046">
    <property type="entry name" value="Homeodomain"/>
    <property type="match status" value="1"/>
</dbReference>
<keyword evidence="2 5" id="KW-0238">DNA-binding</keyword>
<comment type="subcellular location">
    <subcellularLocation>
        <location evidence="1 5 6">Nucleus</location>
    </subcellularLocation>
</comment>
<dbReference type="AlphaFoldDB" id="A0A4U5LYQ6"/>
<dbReference type="PANTHER" id="PTHR10390">
    <property type="entry name" value="HOMEOBOX PROTEIN SIX"/>
    <property type="match status" value="1"/>
</dbReference>
<feature type="compositionally biased region" description="Acidic residues" evidence="7">
    <location>
        <begin position="171"/>
        <end position="185"/>
    </location>
</feature>
<dbReference type="SUPFAM" id="SSF46689">
    <property type="entry name" value="Homeodomain-like"/>
    <property type="match status" value="1"/>
</dbReference>
<evidence type="ECO:0000256" key="5">
    <source>
        <dbReference type="PROSITE-ProRule" id="PRU00108"/>
    </source>
</evidence>
<dbReference type="InterPro" id="IPR001356">
    <property type="entry name" value="HD"/>
</dbReference>
<reference evidence="9 10" key="1">
    <citation type="journal article" date="2015" name="Genome Biol.">
        <title>Comparative genomics of Steinernema reveals deeply conserved gene regulatory networks.</title>
        <authorList>
            <person name="Dillman A.R."/>
            <person name="Macchietto M."/>
            <person name="Porter C.F."/>
            <person name="Rogers A."/>
            <person name="Williams B."/>
            <person name="Antoshechkin I."/>
            <person name="Lee M.M."/>
            <person name="Goodwin Z."/>
            <person name="Lu X."/>
            <person name="Lewis E.E."/>
            <person name="Goodrich-Blair H."/>
            <person name="Stock S.P."/>
            <person name="Adams B.J."/>
            <person name="Sternberg P.W."/>
            <person name="Mortazavi A."/>
        </authorList>
    </citation>
    <scope>NUCLEOTIDE SEQUENCE [LARGE SCALE GENOMIC DNA]</scope>
    <source>
        <strain evidence="9 10">ALL</strain>
    </source>
</reference>
<evidence type="ECO:0000256" key="1">
    <source>
        <dbReference type="ARBA" id="ARBA00004123"/>
    </source>
</evidence>
<dbReference type="Proteomes" id="UP000298663">
    <property type="component" value="Unassembled WGS sequence"/>
</dbReference>
<proteinExistence type="predicted"/>
<sequence length="185" mass="19900">MSSIMSSSISSLSSADITQAQALLNLVQQYSSNPDLLQALVQAAQTSPTSTSSSPSSPPLGKRARFTEEQKQRLENLFKENPLPSKAQKEAIVEKTGLTYDQVTRWVQNQRYRLKRGYVSFGSNGDSQLSTKKTRSEDSPSSSVSSSTVSLTPSTEASSQAALDCSLSDSADSDSESAESFDEVL</sequence>
<evidence type="ECO:0000256" key="4">
    <source>
        <dbReference type="ARBA" id="ARBA00023242"/>
    </source>
</evidence>
<evidence type="ECO:0000313" key="10">
    <source>
        <dbReference type="Proteomes" id="UP000298663"/>
    </source>
</evidence>